<dbReference type="AlphaFoldDB" id="A0A7J6CEB2"/>
<sequence length="104" mass="11778">MAVVVPEEERRVGPPPIRPRSESPACEERDNLRSGFRVFVQRDNNRDHCFYTAVICSWYHADPQSDTGNTYTPPLPLLASPVTHTGPVKTGGRVFVLEHKRRAH</sequence>
<dbReference type="EMBL" id="JAAMOB010000014">
    <property type="protein sequence ID" value="KAF4104963.1"/>
    <property type="molecule type" value="Genomic_DNA"/>
</dbReference>
<reference evidence="2 3" key="1">
    <citation type="submission" date="2020-04" db="EMBL/GenBank/DDBJ databases">
        <title>Chromosome-level genome assembly of a cyprinid fish Onychostoma macrolepis by integration of Nanopore Sequencing, Bionano and Hi-C technology.</title>
        <authorList>
            <person name="Wang D."/>
        </authorList>
    </citation>
    <scope>NUCLEOTIDE SEQUENCE [LARGE SCALE GENOMIC DNA]</scope>
    <source>
        <strain evidence="2">SWU-2019</strain>
        <tissue evidence="2">Muscle</tissue>
    </source>
</reference>
<comment type="caution">
    <text evidence="2">The sequence shown here is derived from an EMBL/GenBank/DDBJ whole genome shotgun (WGS) entry which is preliminary data.</text>
</comment>
<proteinExistence type="predicted"/>
<accession>A0A7J6CEB2</accession>
<feature type="region of interest" description="Disordered" evidence="1">
    <location>
        <begin position="1"/>
        <end position="26"/>
    </location>
</feature>
<name>A0A7J6CEB2_9TELE</name>
<organism evidence="2 3">
    <name type="scientific">Onychostoma macrolepis</name>
    <dbReference type="NCBI Taxonomy" id="369639"/>
    <lineage>
        <taxon>Eukaryota</taxon>
        <taxon>Metazoa</taxon>
        <taxon>Chordata</taxon>
        <taxon>Craniata</taxon>
        <taxon>Vertebrata</taxon>
        <taxon>Euteleostomi</taxon>
        <taxon>Actinopterygii</taxon>
        <taxon>Neopterygii</taxon>
        <taxon>Teleostei</taxon>
        <taxon>Ostariophysi</taxon>
        <taxon>Cypriniformes</taxon>
        <taxon>Cyprinidae</taxon>
        <taxon>Acrossocheilinae</taxon>
        <taxon>Onychostoma</taxon>
    </lineage>
</organism>
<keyword evidence="3" id="KW-1185">Reference proteome</keyword>
<dbReference type="Proteomes" id="UP000579812">
    <property type="component" value="Unassembled WGS sequence"/>
</dbReference>
<protein>
    <submittedName>
        <fullName evidence="2">Uncharacterized protein</fullName>
    </submittedName>
</protein>
<evidence type="ECO:0000313" key="3">
    <source>
        <dbReference type="Proteomes" id="UP000579812"/>
    </source>
</evidence>
<evidence type="ECO:0000313" key="2">
    <source>
        <dbReference type="EMBL" id="KAF4104963.1"/>
    </source>
</evidence>
<evidence type="ECO:0000256" key="1">
    <source>
        <dbReference type="SAM" id="MobiDB-lite"/>
    </source>
</evidence>
<gene>
    <name evidence="2" type="ORF">G5714_014294</name>
</gene>